<feature type="binding site" evidence="8">
    <location>
        <position position="319"/>
    </location>
    <ligand>
        <name>Zn(2+)</name>
        <dbReference type="ChEBI" id="CHEBI:29105"/>
        <label>2</label>
    </ligand>
</feature>
<dbReference type="InterPro" id="IPR023367">
    <property type="entry name" value="Peptidase_M42_dom2"/>
</dbReference>
<feature type="binding site" evidence="8">
    <location>
        <position position="177"/>
    </location>
    <ligand>
        <name>Zn(2+)</name>
        <dbReference type="ChEBI" id="CHEBI:29105"/>
        <label>1</label>
    </ligand>
</feature>
<dbReference type="SUPFAM" id="SSF53187">
    <property type="entry name" value="Zn-dependent exopeptidases"/>
    <property type="match status" value="1"/>
</dbReference>
<keyword evidence="5" id="KW-0378">Hydrolase</keyword>
<dbReference type="InterPro" id="IPR051464">
    <property type="entry name" value="Peptidase_M42_aminopept"/>
</dbReference>
<evidence type="ECO:0000256" key="1">
    <source>
        <dbReference type="ARBA" id="ARBA00006272"/>
    </source>
</evidence>
<evidence type="ECO:0000313" key="10">
    <source>
        <dbReference type="Proteomes" id="UP000267654"/>
    </source>
</evidence>
<comment type="caution">
    <text evidence="9">The sequence shown here is derived from an EMBL/GenBank/DDBJ whole genome shotgun (WGS) entry which is preliminary data.</text>
</comment>
<evidence type="ECO:0000313" key="9">
    <source>
        <dbReference type="EMBL" id="RLE14178.1"/>
    </source>
</evidence>
<sequence>MEKESFLFLKKLIDAPSPSGFEQPVQKIIREEMEKAADEVRVDVHGNVIAVKNPGGKPRIMLAGHCDEIGFMVKYIDENGFIYFSSIGGVDDHIVPGQRVKIHTRSGPILGAVGKKPIHVLEQEEKKKVVKLHEQWIDIGATSREEVAKLVKIGDPITFAPGLEKLQGSIVIARGLDDKMGVFVVCEVLKSLASTSFPAALFITSTVQEEIGLRGARTASYSINPDVGIAVDADSATDFPQMDKRKGGEIKVDRGPVLAKGPNINPVVAEKLIEVAERENIPYQLSGESRATPTDANVIQISRAGVAAALVSVPVRYLHTPVEIISLNDMENAIKLLTQFVLSIKENDTFLPL</sequence>
<dbReference type="PANTHER" id="PTHR32481:SF20">
    <property type="entry name" value="AMINOPEPTIDASE YSDC"/>
    <property type="match status" value="1"/>
</dbReference>
<keyword evidence="2" id="KW-0031">Aminopeptidase</keyword>
<feature type="active site" description="Proton acceptor" evidence="7">
    <location>
        <position position="209"/>
    </location>
</feature>
<feature type="binding site" evidence="8">
    <location>
        <position position="65"/>
    </location>
    <ligand>
        <name>Zn(2+)</name>
        <dbReference type="ChEBI" id="CHEBI:29105"/>
        <label>1</label>
    </ligand>
</feature>
<evidence type="ECO:0000256" key="3">
    <source>
        <dbReference type="ARBA" id="ARBA00022670"/>
    </source>
</evidence>
<dbReference type="InterPro" id="IPR008007">
    <property type="entry name" value="Peptidase_M42"/>
</dbReference>
<proteinExistence type="inferred from homology"/>
<feature type="binding site" evidence="8">
    <location>
        <position position="232"/>
    </location>
    <ligand>
        <name>Zn(2+)</name>
        <dbReference type="ChEBI" id="CHEBI:29105"/>
        <label>1</label>
    </ligand>
</feature>
<gene>
    <name evidence="9" type="ORF">DRI96_01840</name>
</gene>
<dbReference type="AlphaFoldDB" id="A0A662DH31"/>
<dbReference type="CDD" id="cd05656">
    <property type="entry name" value="M42_Frv"/>
    <property type="match status" value="1"/>
</dbReference>
<evidence type="ECO:0000256" key="2">
    <source>
        <dbReference type="ARBA" id="ARBA00022438"/>
    </source>
</evidence>
<accession>A0A662DH31</accession>
<feature type="binding site" evidence="8">
    <location>
        <position position="210"/>
    </location>
    <ligand>
        <name>Zn(2+)</name>
        <dbReference type="ChEBI" id="CHEBI:29105"/>
        <label>2</label>
    </ligand>
</feature>
<dbReference type="PIRSF" id="PIRSF001123">
    <property type="entry name" value="PepA_GA"/>
    <property type="match status" value="1"/>
</dbReference>
<dbReference type="GO" id="GO:0006508">
    <property type="term" value="P:proteolysis"/>
    <property type="evidence" value="ECO:0007669"/>
    <property type="project" value="UniProtKB-KW"/>
</dbReference>
<dbReference type="EMBL" id="QMQB01000050">
    <property type="protein sequence ID" value="RLE14178.1"/>
    <property type="molecule type" value="Genomic_DNA"/>
</dbReference>
<protein>
    <submittedName>
        <fullName evidence="9">M42 family peptidase</fullName>
    </submittedName>
</protein>
<dbReference type="GO" id="GO:0046872">
    <property type="term" value="F:metal ion binding"/>
    <property type="evidence" value="ECO:0007669"/>
    <property type="project" value="UniProtKB-UniRule"/>
</dbReference>
<dbReference type="Gene3D" id="3.40.630.10">
    <property type="entry name" value="Zn peptidases"/>
    <property type="match status" value="1"/>
</dbReference>
<keyword evidence="4 8" id="KW-0479">Metal-binding</keyword>
<organism evidence="9 10">
    <name type="scientific">Aerophobetes bacterium</name>
    <dbReference type="NCBI Taxonomy" id="2030807"/>
    <lineage>
        <taxon>Bacteria</taxon>
        <taxon>Candidatus Aerophobota</taxon>
    </lineage>
</organism>
<reference evidence="9 10" key="1">
    <citation type="submission" date="2018-06" db="EMBL/GenBank/DDBJ databases">
        <title>Extensive metabolic versatility and redundancy in microbially diverse, dynamic hydrothermal sediments.</title>
        <authorList>
            <person name="Dombrowski N."/>
            <person name="Teske A."/>
            <person name="Baker B.J."/>
        </authorList>
    </citation>
    <scope>NUCLEOTIDE SEQUENCE [LARGE SCALE GENOMIC DNA]</scope>
    <source>
        <strain evidence="9">B19_G9</strain>
    </source>
</reference>
<dbReference type="GO" id="GO:0004177">
    <property type="term" value="F:aminopeptidase activity"/>
    <property type="evidence" value="ECO:0007669"/>
    <property type="project" value="UniProtKB-UniRule"/>
</dbReference>
<keyword evidence="3" id="KW-0645">Protease</keyword>
<evidence type="ECO:0000256" key="5">
    <source>
        <dbReference type="ARBA" id="ARBA00022801"/>
    </source>
</evidence>
<dbReference type="PANTHER" id="PTHR32481">
    <property type="entry name" value="AMINOPEPTIDASE"/>
    <property type="match status" value="1"/>
</dbReference>
<comment type="similarity">
    <text evidence="1 6">Belongs to the peptidase M42 family.</text>
</comment>
<comment type="cofactor">
    <cofactor evidence="8">
        <name>a divalent metal cation</name>
        <dbReference type="ChEBI" id="CHEBI:60240"/>
    </cofactor>
    <text evidence="8">Binds 2 divalent metal cations per subunit.</text>
</comment>
<name>A0A662DH31_UNCAE</name>
<evidence type="ECO:0000256" key="6">
    <source>
        <dbReference type="PIRNR" id="PIRNR001123"/>
    </source>
</evidence>
<dbReference type="Gene3D" id="2.40.30.40">
    <property type="entry name" value="Peptidase M42, domain 2"/>
    <property type="match status" value="1"/>
</dbReference>
<feature type="binding site" evidence="8">
    <location>
        <position position="177"/>
    </location>
    <ligand>
        <name>Zn(2+)</name>
        <dbReference type="ChEBI" id="CHEBI:29105"/>
        <label>2</label>
    </ligand>
</feature>
<dbReference type="SUPFAM" id="SSF101821">
    <property type="entry name" value="Aminopeptidase/glucanase lid domain"/>
    <property type="match status" value="1"/>
</dbReference>
<evidence type="ECO:0000256" key="4">
    <source>
        <dbReference type="ARBA" id="ARBA00022723"/>
    </source>
</evidence>
<dbReference type="Pfam" id="PF05343">
    <property type="entry name" value="Peptidase_M42"/>
    <property type="match status" value="1"/>
</dbReference>
<evidence type="ECO:0000256" key="7">
    <source>
        <dbReference type="PIRSR" id="PIRSR001123-1"/>
    </source>
</evidence>
<evidence type="ECO:0000256" key="8">
    <source>
        <dbReference type="PIRSR" id="PIRSR001123-2"/>
    </source>
</evidence>
<dbReference type="Proteomes" id="UP000267654">
    <property type="component" value="Unassembled WGS sequence"/>
</dbReference>